<protein>
    <submittedName>
        <fullName evidence="2">Uncharacterized protein</fullName>
    </submittedName>
</protein>
<dbReference type="EMBL" id="JAGFBR010000014">
    <property type="protein sequence ID" value="KAH0455805.1"/>
    <property type="molecule type" value="Genomic_DNA"/>
</dbReference>
<dbReference type="GO" id="GO:0008654">
    <property type="term" value="P:phospholipid biosynthetic process"/>
    <property type="evidence" value="ECO:0007669"/>
    <property type="project" value="TreeGrafter"/>
</dbReference>
<dbReference type="GO" id="GO:0019432">
    <property type="term" value="P:triglyceride biosynthetic process"/>
    <property type="evidence" value="ECO:0007669"/>
    <property type="project" value="TreeGrafter"/>
</dbReference>
<keyword evidence="1" id="KW-0472">Membrane</keyword>
<keyword evidence="1" id="KW-1133">Transmembrane helix</keyword>
<dbReference type="GO" id="GO:0030258">
    <property type="term" value="P:lipid modification"/>
    <property type="evidence" value="ECO:0007669"/>
    <property type="project" value="TreeGrafter"/>
</dbReference>
<dbReference type="PANTHER" id="PTHR13906">
    <property type="entry name" value="PORCUPINE"/>
    <property type="match status" value="1"/>
</dbReference>
<reference evidence="2 3" key="1">
    <citation type="journal article" date="2021" name="Hortic Res">
        <title>Chromosome-scale assembly of the Dendrobium chrysotoxum genome enhances the understanding of orchid evolution.</title>
        <authorList>
            <person name="Zhang Y."/>
            <person name="Zhang G.Q."/>
            <person name="Zhang D."/>
            <person name="Liu X.D."/>
            <person name="Xu X.Y."/>
            <person name="Sun W.H."/>
            <person name="Yu X."/>
            <person name="Zhu X."/>
            <person name="Wang Z.W."/>
            <person name="Zhao X."/>
            <person name="Zhong W.Y."/>
            <person name="Chen H."/>
            <person name="Yin W.L."/>
            <person name="Huang T."/>
            <person name="Niu S.C."/>
            <person name="Liu Z.J."/>
        </authorList>
    </citation>
    <scope>NUCLEOTIDE SEQUENCE [LARGE SCALE GENOMIC DNA]</scope>
    <source>
        <strain evidence="2">Lindl</strain>
    </source>
</reference>
<feature type="transmembrane region" description="Helical" evidence="1">
    <location>
        <begin position="85"/>
        <end position="107"/>
    </location>
</feature>
<dbReference type="Proteomes" id="UP000775213">
    <property type="component" value="Unassembled WGS sequence"/>
</dbReference>
<keyword evidence="3" id="KW-1185">Reference proteome</keyword>
<dbReference type="PANTHER" id="PTHR13906:SF4">
    <property type="entry name" value="LYSOPHOSPHOLIPID ACYLTRANSFERASE 6"/>
    <property type="match status" value="1"/>
</dbReference>
<accession>A0AAV7G147</accession>
<evidence type="ECO:0000313" key="3">
    <source>
        <dbReference type="Proteomes" id="UP000775213"/>
    </source>
</evidence>
<dbReference type="InterPro" id="IPR049941">
    <property type="entry name" value="LPLAT_7/PORCN-like"/>
</dbReference>
<feature type="transmembrane region" description="Helical" evidence="1">
    <location>
        <begin position="12"/>
        <end position="35"/>
    </location>
</feature>
<sequence>MALEMESMAAAIGVSVPVLRFLLCFVATIPVSFAWRLMPGPAAKHLYAAASGAFLSYLSFGATSNLLFIFPMTFGYTSMLLLRRYAGIFTFFAGFAYLISWFGLIGFGSGQFQLIIAETLLRKCKMVEVEGWKSSQIIGNKKKKAIVVEMRKVTKGKPNKVAEVEPCKVVVVSSSSFDDVPFAERLVGRVFSFEGARQVLAVVSVIHEMAIYTPKEVGITIPTRSLWDW</sequence>
<dbReference type="GO" id="GO:0016020">
    <property type="term" value="C:membrane"/>
    <property type="evidence" value="ECO:0007669"/>
    <property type="project" value="TreeGrafter"/>
</dbReference>
<feature type="transmembrane region" description="Helical" evidence="1">
    <location>
        <begin position="47"/>
        <end position="73"/>
    </location>
</feature>
<dbReference type="AlphaFoldDB" id="A0AAV7G147"/>
<name>A0AAV7G147_DENCH</name>
<organism evidence="2 3">
    <name type="scientific">Dendrobium chrysotoxum</name>
    <name type="common">Orchid</name>
    <dbReference type="NCBI Taxonomy" id="161865"/>
    <lineage>
        <taxon>Eukaryota</taxon>
        <taxon>Viridiplantae</taxon>
        <taxon>Streptophyta</taxon>
        <taxon>Embryophyta</taxon>
        <taxon>Tracheophyta</taxon>
        <taxon>Spermatophyta</taxon>
        <taxon>Magnoliopsida</taxon>
        <taxon>Liliopsida</taxon>
        <taxon>Asparagales</taxon>
        <taxon>Orchidaceae</taxon>
        <taxon>Epidendroideae</taxon>
        <taxon>Malaxideae</taxon>
        <taxon>Dendrobiinae</taxon>
        <taxon>Dendrobium</taxon>
    </lineage>
</organism>
<evidence type="ECO:0000256" key="1">
    <source>
        <dbReference type="SAM" id="Phobius"/>
    </source>
</evidence>
<dbReference type="GO" id="GO:0005783">
    <property type="term" value="C:endoplasmic reticulum"/>
    <property type="evidence" value="ECO:0007669"/>
    <property type="project" value="TreeGrafter"/>
</dbReference>
<comment type="caution">
    <text evidence="2">The sequence shown here is derived from an EMBL/GenBank/DDBJ whole genome shotgun (WGS) entry which is preliminary data.</text>
</comment>
<gene>
    <name evidence="2" type="ORF">IEQ34_015837</name>
</gene>
<proteinExistence type="predicted"/>
<keyword evidence="1" id="KW-0812">Transmembrane</keyword>
<dbReference type="GO" id="GO:0016746">
    <property type="term" value="F:acyltransferase activity"/>
    <property type="evidence" value="ECO:0007669"/>
    <property type="project" value="TreeGrafter"/>
</dbReference>
<evidence type="ECO:0000313" key="2">
    <source>
        <dbReference type="EMBL" id="KAH0455805.1"/>
    </source>
</evidence>